<gene>
    <name evidence="2" type="ORF">DFH07DRAFT_773857</name>
</gene>
<feature type="chain" id="PRO_5042006449" evidence="1">
    <location>
        <begin position="22"/>
        <end position="258"/>
    </location>
</feature>
<keyword evidence="3" id="KW-1185">Reference proteome</keyword>
<keyword evidence="1" id="KW-0732">Signal</keyword>
<evidence type="ECO:0000313" key="2">
    <source>
        <dbReference type="EMBL" id="KAJ7754208.1"/>
    </source>
</evidence>
<protein>
    <submittedName>
        <fullName evidence="2">Uncharacterized protein</fullName>
    </submittedName>
</protein>
<evidence type="ECO:0000313" key="3">
    <source>
        <dbReference type="Proteomes" id="UP001215280"/>
    </source>
</evidence>
<proteinExistence type="predicted"/>
<evidence type="ECO:0000256" key="1">
    <source>
        <dbReference type="SAM" id="SignalP"/>
    </source>
</evidence>
<dbReference type="AlphaFoldDB" id="A0AAD7J021"/>
<organism evidence="2 3">
    <name type="scientific">Mycena maculata</name>
    <dbReference type="NCBI Taxonomy" id="230809"/>
    <lineage>
        <taxon>Eukaryota</taxon>
        <taxon>Fungi</taxon>
        <taxon>Dikarya</taxon>
        <taxon>Basidiomycota</taxon>
        <taxon>Agaricomycotina</taxon>
        <taxon>Agaricomycetes</taxon>
        <taxon>Agaricomycetidae</taxon>
        <taxon>Agaricales</taxon>
        <taxon>Marasmiineae</taxon>
        <taxon>Mycenaceae</taxon>
        <taxon>Mycena</taxon>
    </lineage>
</organism>
<name>A0AAD7J021_9AGAR</name>
<dbReference type="Proteomes" id="UP001215280">
    <property type="component" value="Unassembled WGS sequence"/>
</dbReference>
<sequence>MHAITPFFVRIALVLARTASAIGTPFGEAAVTTGSGSATPTSSLAELTTWLSDPALGRLSFSRVFRHDLDVQSESPGCEDRKPSTAKSTAIWNRLVYIWHQQHHHPGPFVYFTSHQPIDLGSEHLNQHTSASDFWTDFGLPLSTWVDICLPQQVDTCLACEILYHLSMGNGTRSTFLQESTFTTSFMVNWKFLLKQICQPDYVYLGLPWSQFQCIGRQMLFYRLRNVTQGDGVVPKTTGDMTYSSTCNSCLAIHGSVQ</sequence>
<reference evidence="2" key="1">
    <citation type="submission" date="2023-03" db="EMBL/GenBank/DDBJ databases">
        <title>Massive genome expansion in bonnet fungi (Mycena s.s.) driven by repeated elements and novel gene families across ecological guilds.</title>
        <authorList>
            <consortium name="Lawrence Berkeley National Laboratory"/>
            <person name="Harder C.B."/>
            <person name="Miyauchi S."/>
            <person name="Viragh M."/>
            <person name="Kuo A."/>
            <person name="Thoen E."/>
            <person name="Andreopoulos B."/>
            <person name="Lu D."/>
            <person name="Skrede I."/>
            <person name="Drula E."/>
            <person name="Henrissat B."/>
            <person name="Morin E."/>
            <person name="Kohler A."/>
            <person name="Barry K."/>
            <person name="LaButti K."/>
            <person name="Morin E."/>
            <person name="Salamov A."/>
            <person name="Lipzen A."/>
            <person name="Mereny Z."/>
            <person name="Hegedus B."/>
            <person name="Baldrian P."/>
            <person name="Stursova M."/>
            <person name="Weitz H."/>
            <person name="Taylor A."/>
            <person name="Grigoriev I.V."/>
            <person name="Nagy L.G."/>
            <person name="Martin F."/>
            <person name="Kauserud H."/>
        </authorList>
    </citation>
    <scope>NUCLEOTIDE SEQUENCE</scope>
    <source>
        <strain evidence="2">CBHHK188m</strain>
    </source>
</reference>
<feature type="signal peptide" evidence="1">
    <location>
        <begin position="1"/>
        <end position="21"/>
    </location>
</feature>
<accession>A0AAD7J021</accession>
<comment type="caution">
    <text evidence="2">The sequence shown here is derived from an EMBL/GenBank/DDBJ whole genome shotgun (WGS) entry which is preliminary data.</text>
</comment>
<dbReference type="EMBL" id="JARJLG010000068">
    <property type="protein sequence ID" value="KAJ7754208.1"/>
    <property type="molecule type" value="Genomic_DNA"/>
</dbReference>